<dbReference type="PANTHER" id="PTHR22946">
    <property type="entry name" value="DIENELACTONE HYDROLASE DOMAIN-CONTAINING PROTEIN-RELATED"/>
    <property type="match status" value="1"/>
</dbReference>
<evidence type="ECO:0000313" key="3">
    <source>
        <dbReference type="EMBL" id="PHU36481.1"/>
    </source>
</evidence>
<dbReference type="SUPFAM" id="SSF53474">
    <property type="entry name" value="alpha/beta-Hydrolases"/>
    <property type="match status" value="1"/>
</dbReference>
<protein>
    <submittedName>
        <fullName evidence="3">Feruloyl esterase</fullName>
    </submittedName>
</protein>
<dbReference type="InterPro" id="IPR029058">
    <property type="entry name" value="AB_hydrolase_fold"/>
</dbReference>
<evidence type="ECO:0000313" key="4">
    <source>
        <dbReference type="Proteomes" id="UP000224563"/>
    </source>
</evidence>
<dbReference type="AlphaFoldDB" id="A0A2G3DZT6"/>
<gene>
    <name evidence="3" type="ORF">CSX02_12330</name>
</gene>
<dbReference type="PANTHER" id="PTHR22946:SF9">
    <property type="entry name" value="POLYKETIDE TRANSFERASE AF380"/>
    <property type="match status" value="1"/>
</dbReference>
<evidence type="ECO:0000259" key="2">
    <source>
        <dbReference type="Pfam" id="PF12146"/>
    </source>
</evidence>
<keyword evidence="1" id="KW-0378">Hydrolase</keyword>
<evidence type="ECO:0000256" key="1">
    <source>
        <dbReference type="ARBA" id="ARBA00022801"/>
    </source>
</evidence>
<organism evidence="3 4">
    <name type="scientific">Agathobacter ruminis</name>
    <dbReference type="NCBI Taxonomy" id="1712665"/>
    <lineage>
        <taxon>Bacteria</taxon>
        <taxon>Bacillati</taxon>
        <taxon>Bacillota</taxon>
        <taxon>Clostridia</taxon>
        <taxon>Lachnospirales</taxon>
        <taxon>Lachnospiraceae</taxon>
        <taxon>Agathobacter</taxon>
    </lineage>
</organism>
<name>A0A2G3DZT6_9FIRM</name>
<reference evidence="3 4" key="1">
    <citation type="submission" date="2017-10" db="EMBL/GenBank/DDBJ databases">
        <title>Resolving the taxonomy of Roseburia spp., Eubacterium rectale and Agathobacter spp. through phylogenomic analysis.</title>
        <authorList>
            <person name="Sheridan P.O."/>
            <person name="Walker A.W."/>
            <person name="Duncan S.H."/>
            <person name="Scott K.P."/>
            <person name="Toole P.W.O."/>
            <person name="Luis P."/>
            <person name="Flint H.J."/>
        </authorList>
    </citation>
    <scope>NUCLEOTIDE SEQUENCE [LARGE SCALE GENOMIC DNA]</scope>
    <source>
        <strain evidence="3 4">JK623</strain>
    </source>
</reference>
<keyword evidence="4" id="KW-1185">Reference proteome</keyword>
<proteinExistence type="predicted"/>
<dbReference type="Gene3D" id="3.40.50.1820">
    <property type="entry name" value="alpha/beta hydrolase"/>
    <property type="match status" value="1"/>
</dbReference>
<dbReference type="GO" id="GO:0052689">
    <property type="term" value="F:carboxylic ester hydrolase activity"/>
    <property type="evidence" value="ECO:0007669"/>
    <property type="project" value="UniProtKB-ARBA"/>
</dbReference>
<dbReference type="InterPro" id="IPR022742">
    <property type="entry name" value="Hydrolase_4"/>
</dbReference>
<dbReference type="Proteomes" id="UP000224563">
    <property type="component" value="Unassembled WGS sequence"/>
</dbReference>
<dbReference type="EMBL" id="PDYG01000134">
    <property type="protein sequence ID" value="PHU36481.1"/>
    <property type="molecule type" value="Genomic_DNA"/>
</dbReference>
<dbReference type="Pfam" id="PF12146">
    <property type="entry name" value="Hydrolase_4"/>
    <property type="match status" value="1"/>
</dbReference>
<reference evidence="3 4" key="2">
    <citation type="submission" date="2017-10" db="EMBL/GenBank/DDBJ databases">
        <authorList>
            <person name="Banno H."/>
            <person name="Chua N.-H."/>
        </authorList>
    </citation>
    <scope>NUCLEOTIDE SEQUENCE [LARGE SCALE GENOMIC DNA]</scope>
    <source>
        <strain evidence="3 4">JK623</strain>
    </source>
</reference>
<comment type="caution">
    <text evidence="3">The sequence shown here is derived from an EMBL/GenBank/DDBJ whole genome shotgun (WGS) entry which is preliminary data.</text>
</comment>
<sequence>MELWDDGIRLHVKIDFPKAEAAGGKYPMCIVLHGFTGDMEERHIVAVQEAMNEIGMATLRVELYGHGSSGGEFRNHNLYKWLNNVMTVIDYAKTREDVSDLYLCGHSQGGLTAMLAAAMEREVIKALIPLSPAIVITDRAKHGELLGLQFDNEHIPDEVESWDGRKLSGNYLRVARTIDVDAAIAQYSGPVLIVHGDEDEAVPVTYGIEAAKKYANATLKLIAHDNHCYDYHLDQVTAAVKEFLQQELG</sequence>
<feature type="domain" description="Serine aminopeptidase S33" evidence="2">
    <location>
        <begin position="29"/>
        <end position="141"/>
    </location>
</feature>
<dbReference type="InterPro" id="IPR050261">
    <property type="entry name" value="FrsA_esterase"/>
</dbReference>
<accession>A0A2G3DZT6</accession>